<comment type="caution">
    <text evidence="2">The sequence shown here is derived from an EMBL/GenBank/DDBJ whole genome shotgun (WGS) entry which is preliminary data.</text>
</comment>
<sequence length="464" mass="51138">MLPSQLCTALYRYLRHQWRWLIMMGLATSWTMGLGTTATADYTRYASPEAAPQPVITRGIGVEARIQAIEQTWEADYTAFLRSPSGLQPLDGADVAATLAELNTQTGHRLGLVYIVPESDGLELVLASPDAAAVQYRLEVPRSRFEAEVDNLQRQILRPNSDRYLAPAQQLYQWLIAPMEADLGDRRIDTLVFCVGERVRSLPLAALHDGQQFLAEKYDLGLIPALTLTDPQFRALRQVDVLAMGASEFNRLADLPAVSVELSTVADELWPGVIHLNADFTKQVLQRELAQAQYEIVHLATHAEFQEGAADQSFIQLWQDEQLNLLELRDLDWQTLPVELLVLSACQTALGNPQAELGFAGLAYQTGVRSALASLWSVSDVGTLALMREFYGQLAQAQGETKAAVLGSTQRAMIHGEVTLTETQLVNSSGQAIALPLSLQAQVADIDLSHPFYWSAFVLVGAPW</sequence>
<dbReference type="EMBL" id="QVFV01000007">
    <property type="protein sequence ID" value="RZM75606.1"/>
    <property type="molecule type" value="Genomic_DNA"/>
</dbReference>
<proteinExistence type="predicted"/>
<feature type="domain" description="CHAT" evidence="1">
    <location>
        <begin position="166"/>
        <end position="462"/>
    </location>
</feature>
<name>A0A4Q7E2K0_9CYAN</name>
<evidence type="ECO:0000259" key="1">
    <source>
        <dbReference type="Pfam" id="PF12770"/>
    </source>
</evidence>
<dbReference type="InterPro" id="IPR024983">
    <property type="entry name" value="CHAT_dom"/>
</dbReference>
<keyword evidence="3" id="KW-1185">Reference proteome</keyword>
<dbReference type="AlphaFoldDB" id="A0A4Q7E2K0"/>
<evidence type="ECO:0000313" key="2">
    <source>
        <dbReference type="EMBL" id="RZM75606.1"/>
    </source>
</evidence>
<protein>
    <submittedName>
        <fullName evidence="2">CHAT domain-containing protein</fullName>
    </submittedName>
</protein>
<dbReference type="RefSeq" id="WP_052288440.1">
    <property type="nucleotide sequence ID" value="NZ_QVFV01000007.1"/>
</dbReference>
<evidence type="ECO:0000313" key="3">
    <source>
        <dbReference type="Proteomes" id="UP000292459"/>
    </source>
</evidence>
<reference evidence="2 3" key="1">
    <citation type="submission" date="2018-11" db="EMBL/GenBank/DDBJ databases">
        <title>Whole genome sequencing of an environmental sample.</title>
        <authorList>
            <person name="Sarangi A.N."/>
            <person name="Singh D."/>
            <person name="Tripathy S."/>
        </authorList>
    </citation>
    <scope>NUCLEOTIDE SEQUENCE [LARGE SCALE GENOMIC DNA]</scope>
    <source>
        <strain evidence="2 3">Lakshadweep</strain>
    </source>
</reference>
<organism evidence="2 3">
    <name type="scientific">Leptolyngbya iicbica LK</name>
    <dbReference type="NCBI Taxonomy" id="2294035"/>
    <lineage>
        <taxon>Bacteria</taxon>
        <taxon>Bacillati</taxon>
        <taxon>Cyanobacteriota</taxon>
        <taxon>Cyanophyceae</taxon>
        <taxon>Leptolyngbyales</taxon>
        <taxon>Leptolyngbyaceae</taxon>
        <taxon>Leptolyngbya group</taxon>
        <taxon>Leptolyngbya</taxon>
        <taxon>Leptolyngbya iicbica</taxon>
    </lineage>
</organism>
<dbReference type="OrthoDB" id="446317at2"/>
<dbReference type="Pfam" id="PF12770">
    <property type="entry name" value="CHAT"/>
    <property type="match status" value="1"/>
</dbReference>
<accession>A0A4Q7E2K0</accession>
<gene>
    <name evidence="2" type="ORF">DYY88_20085</name>
</gene>
<dbReference type="Proteomes" id="UP000292459">
    <property type="component" value="Unassembled WGS sequence"/>
</dbReference>